<organism evidence="1 2">
    <name type="scientific">Micractinium conductrix</name>
    <dbReference type="NCBI Taxonomy" id="554055"/>
    <lineage>
        <taxon>Eukaryota</taxon>
        <taxon>Viridiplantae</taxon>
        <taxon>Chlorophyta</taxon>
        <taxon>core chlorophytes</taxon>
        <taxon>Trebouxiophyceae</taxon>
        <taxon>Chlorellales</taxon>
        <taxon>Chlorellaceae</taxon>
        <taxon>Chlorella clade</taxon>
        <taxon>Micractinium</taxon>
    </lineage>
</organism>
<evidence type="ECO:0000313" key="2">
    <source>
        <dbReference type="Proteomes" id="UP000239649"/>
    </source>
</evidence>
<dbReference type="Proteomes" id="UP000239649">
    <property type="component" value="Unassembled WGS sequence"/>
</dbReference>
<sequence length="757" mass="81364">MHRTLPALQARGMACVTTAAATRQQPPCCSGRGPWVAARRPPLPPPLGCRQQGLAPAARPIRAAALADERQSDEDDSWGQFEDDDTWQQPVKRMDFVYMSAAEVAAAEAAAEAAWAEGMREYDALQEWLLFRTWRFGLLFSGYLLFAANGEAAFCELVGSAVGYGYFKWLIADVSRLQPGDRIPLVEAEKVEPKLARGAAKLFAAYRHALQPRLLVLPGLLASAAAFNATLAGPEGQLGLVEQGCLLGGFLSWKVALVLKIYEDLKPRPLTQDEILRQQRPSLYEVEDIKLDLREALVGSSGQDKRRARRLHSVATGSRLRGAKQKLLPLCDGVPATVAPEHVTLAIQKCRTHVVLAIVVATAGAVPPATVPANSAAFAATARAVERGGKLKVTGLRLEGAAADVDLELTRFEVWAPDAQVVVVGPNGPVVRAAPSTAYFRGSVTGQPYSSVMVGARMDELEAPTFSCGHNPGNSRGVPDLLGGRKLLQSTISSAYQANIAVETDYEYFLYLSAGAADPEAAAVDYIGDLIGYSDVVYSREINTDLLISYARVWTTSADPYSDDTTNVFTALNEFTCYWNTNMQTVERSSAFMLSGKDTGAGIANLGSVCEWYRSNGDNNAYGLAGIILGDFVWNENQASNPAAIVWDIYSRCEHSHDYCNVGGIAAAVDQCGDSTKCGTTSSGLPSCKRRTPLFGGGPGTIMSYCYLLPGEMGNVAMTFGVGHTCGVSPSRIADVMRQYVVDRAAAYPSCFRALPR</sequence>
<reference evidence="1 2" key="1">
    <citation type="journal article" date="2018" name="Plant J.">
        <title>Genome sequences of Chlorella sorokiniana UTEX 1602 and Micractinium conductrix SAG 241.80: implications to maltose excretion by a green alga.</title>
        <authorList>
            <person name="Arriola M.B."/>
            <person name="Velmurugan N."/>
            <person name="Zhang Y."/>
            <person name="Plunkett M.H."/>
            <person name="Hondzo H."/>
            <person name="Barney B.M."/>
        </authorList>
    </citation>
    <scope>NUCLEOTIDE SEQUENCE [LARGE SCALE GENOMIC DNA]</scope>
    <source>
        <strain evidence="1 2">SAG 241.80</strain>
    </source>
</reference>
<dbReference type="OrthoDB" id="3700at2759"/>
<dbReference type="AlphaFoldDB" id="A0A2P6V537"/>
<dbReference type="GO" id="GO:0008237">
    <property type="term" value="F:metallopeptidase activity"/>
    <property type="evidence" value="ECO:0007669"/>
    <property type="project" value="InterPro"/>
</dbReference>
<gene>
    <name evidence="1" type="ORF">C2E20_7272</name>
</gene>
<dbReference type="Gene3D" id="3.40.390.10">
    <property type="entry name" value="Collagenase (Catalytic Domain)"/>
    <property type="match status" value="1"/>
</dbReference>
<accession>A0A2P6V537</accession>
<comment type="caution">
    <text evidence="1">The sequence shown here is derived from an EMBL/GenBank/DDBJ whole genome shotgun (WGS) entry which is preliminary data.</text>
</comment>
<keyword evidence="2" id="KW-1185">Reference proteome</keyword>
<proteinExistence type="predicted"/>
<dbReference type="EMBL" id="LHPF02000028">
    <property type="protein sequence ID" value="PSC69187.1"/>
    <property type="molecule type" value="Genomic_DNA"/>
</dbReference>
<evidence type="ECO:0000313" key="1">
    <source>
        <dbReference type="EMBL" id="PSC69187.1"/>
    </source>
</evidence>
<name>A0A2P6V537_9CHLO</name>
<dbReference type="InterPro" id="IPR024079">
    <property type="entry name" value="MetalloPept_cat_dom_sf"/>
</dbReference>
<protein>
    <submittedName>
        <fullName evidence="1">Cytochrome c554</fullName>
    </submittedName>
</protein>